<evidence type="ECO:0000313" key="3">
    <source>
        <dbReference type="Proteomes" id="UP000199494"/>
    </source>
</evidence>
<dbReference type="PANTHER" id="PTHR37017:SF11">
    <property type="entry name" value="ESTERASE_LIPASE_THIOESTERASE DOMAIN-CONTAINING PROTEIN"/>
    <property type="match status" value="1"/>
</dbReference>
<dbReference type="AlphaFoldDB" id="A0A1G6VEP8"/>
<reference evidence="2 3" key="1">
    <citation type="submission" date="2016-10" db="EMBL/GenBank/DDBJ databases">
        <authorList>
            <person name="de Groot N.N."/>
        </authorList>
    </citation>
    <scope>NUCLEOTIDE SEQUENCE [LARGE SCALE GENOMIC DNA]</scope>
    <source>
        <strain evidence="2 3">CGMCC 4.5506</strain>
    </source>
</reference>
<dbReference type="Proteomes" id="UP000199494">
    <property type="component" value="Unassembled WGS sequence"/>
</dbReference>
<dbReference type="PANTHER" id="PTHR37017">
    <property type="entry name" value="AB HYDROLASE-1 DOMAIN-CONTAINING PROTEIN-RELATED"/>
    <property type="match status" value="1"/>
</dbReference>
<evidence type="ECO:0000259" key="1">
    <source>
        <dbReference type="Pfam" id="PF12697"/>
    </source>
</evidence>
<protein>
    <submittedName>
        <fullName evidence="2">Pimeloyl-ACP methyl ester carboxylesterase</fullName>
    </submittedName>
</protein>
<proteinExistence type="predicted"/>
<dbReference type="InterPro" id="IPR000073">
    <property type="entry name" value="AB_hydrolase_1"/>
</dbReference>
<name>A0A1G6VEP8_9PSEU</name>
<sequence>MFVHGSNGNSFYWAPLQRELALAGHRSLAVDLPGHGYAATFPSGYQAPQDPAALATTPSAMAGITLAETTEHLADVVRRAGEHGPVIVVAHSRGGFPLTSLGNNHPELIARMVYISAWCPVDVSGAEYSESPENAESLLPEAFGVVVADPASLGAIRMNWRTADPALLAVLKRTMLEDGTDEEFHAVLNLLEPDEMFDIGTEADRARADTWGRVPRTYIRLTEDRSIPVALQDRFIKEADALTPDNPFDVRSLTSSHMRFVVHPAEAATMLGELAG</sequence>
<dbReference type="InterPro" id="IPR052897">
    <property type="entry name" value="Sec-Metab_Biosynth_Hydrolase"/>
</dbReference>
<evidence type="ECO:0000313" key="2">
    <source>
        <dbReference type="EMBL" id="SDD51853.1"/>
    </source>
</evidence>
<dbReference type="InterPro" id="IPR029058">
    <property type="entry name" value="AB_hydrolase_fold"/>
</dbReference>
<dbReference type="Gene3D" id="3.40.50.1820">
    <property type="entry name" value="alpha/beta hydrolase"/>
    <property type="match status" value="1"/>
</dbReference>
<feature type="domain" description="AB hydrolase-1" evidence="1">
    <location>
        <begin position="2"/>
        <end position="264"/>
    </location>
</feature>
<gene>
    <name evidence="2" type="ORF">SAMN05421630_109202</name>
</gene>
<accession>A0A1G6VEP8</accession>
<dbReference type="GO" id="GO:0003824">
    <property type="term" value="F:catalytic activity"/>
    <property type="evidence" value="ECO:0007669"/>
    <property type="project" value="UniProtKB-ARBA"/>
</dbReference>
<dbReference type="Pfam" id="PF12697">
    <property type="entry name" value="Abhydrolase_6"/>
    <property type="match status" value="1"/>
</dbReference>
<dbReference type="EMBL" id="FMZE01000009">
    <property type="protein sequence ID" value="SDD51853.1"/>
    <property type="molecule type" value="Genomic_DNA"/>
</dbReference>
<dbReference type="STRING" id="530584.SAMN05421630_109202"/>
<dbReference type="SUPFAM" id="SSF53474">
    <property type="entry name" value="alpha/beta-Hydrolases"/>
    <property type="match status" value="1"/>
</dbReference>
<organism evidence="2 3">
    <name type="scientific">Prauserella marina</name>
    <dbReference type="NCBI Taxonomy" id="530584"/>
    <lineage>
        <taxon>Bacteria</taxon>
        <taxon>Bacillati</taxon>
        <taxon>Actinomycetota</taxon>
        <taxon>Actinomycetes</taxon>
        <taxon>Pseudonocardiales</taxon>
        <taxon>Pseudonocardiaceae</taxon>
        <taxon>Prauserella</taxon>
    </lineage>
</organism>
<keyword evidence="3" id="KW-1185">Reference proteome</keyword>